<reference evidence="1 2" key="1">
    <citation type="journal article" date="2016" name="Nat. Commun.">
        <title>Thousands of microbial genomes shed light on interconnected biogeochemical processes in an aquifer system.</title>
        <authorList>
            <person name="Anantharaman K."/>
            <person name="Brown C.T."/>
            <person name="Hug L.A."/>
            <person name="Sharon I."/>
            <person name="Castelle C.J."/>
            <person name="Probst A.J."/>
            <person name="Thomas B.C."/>
            <person name="Singh A."/>
            <person name="Wilkins M.J."/>
            <person name="Karaoz U."/>
            <person name="Brodie E.L."/>
            <person name="Williams K.H."/>
            <person name="Hubbard S.S."/>
            <person name="Banfield J.F."/>
        </authorList>
    </citation>
    <scope>NUCLEOTIDE SEQUENCE [LARGE SCALE GENOMIC DNA]</scope>
</reference>
<evidence type="ECO:0000313" key="2">
    <source>
        <dbReference type="Proteomes" id="UP000179113"/>
    </source>
</evidence>
<dbReference type="Proteomes" id="UP000179113">
    <property type="component" value="Unassembled WGS sequence"/>
</dbReference>
<dbReference type="AlphaFoldDB" id="A0A1F4WIJ5"/>
<protein>
    <submittedName>
        <fullName evidence="1">Uncharacterized protein</fullName>
    </submittedName>
</protein>
<sequence length="514" mass="57173">MSADIEIEVVERDEIINGVNLAYLKAKGDVQETYASMRVKKPNGGPFDIEQRVLSESEIGALKTGLGEVAKGVGIDGYFAEALSVLDHASEFQYWHGSTDQNRQVEEAVNLVIVQNIDRLESCLSTTDLEGTADLIRLVGRLIGSGDATVREVGLSFIVRNIRHVADVLGSKDERYKMKDVIRSVVLADEAGFPKHLLVNTIIDEMVDGDQEYQSSFLTDMLMSSEPEVRSQGEEISAVLLEKKYGLPGRRLVDEWRETSGDWQGKAQRNINGNIRAIEILEAHEKGVAALLLREFGIVNFGRYPERMLLRQAKEIAKVDAPYGVVIFSRQDHNGAFHQKTEVIESVSDQIDDQYALRVYECGSKRELAEALIRATGRYGRMSFMFIGGHGTESSIRLGKHNRGFEGGLYAVDIVEHVYPGGWQDKPRDVMRKAKERFFVDDPVVVLISCSTGRGDDSMAQKMSMLGARVIAPDNDSHIEGVDVKFDNGRIEFDVGYGGAKTRMFENGKEVTVI</sequence>
<accession>A0A1F4WIJ5</accession>
<proteinExistence type="predicted"/>
<organism evidence="1 2">
    <name type="scientific">candidate division WWE3 bacterium RIFOXYC1_FULL_39_7</name>
    <dbReference type="NCBI Taxonomy" id="1802643"/>
    <lineage>
        <taxon>Bacteria</taxon>
        <taxon>Katanobacteria</taxon>
    </lineage>
</organism>
<evidence type="ECO:0000313" key="1">
    <source>
        <dbReference type="EMBL" id="OGC69211.1"/>
    </source>
</evidence>
<comment type="caution">
    <text evidence="1">The sequence shown here is derived from an EMBL/GenBank/DDBJ whole genome shotgun (WGS) entry which is preliminary data.</text>
</comment>
<gene>
    <name evidence="1" type="ORF">A2415_01110</name>
</gene>
<name>A0A1F4WIJ5_UNCKA</name>
<dbReference type="EMBL" id="MEWA01000025">
    <property type="protein sequence ID" value="OGC69211.1"/>
    <property type="molecule type" value="Genomic_DNA"/>
</dbReference>